<sequence length="352" mass="40659">MRKEDQVNTVYFTDRSDVEQHARQSLLHYEEQASIGQIAVFPDIHYCSERSIPVGVAFHTTEVFYPLVTGKDLGCGVAYLRIPQQDVLRPFDKAQHYRALEREVHGMTDEGLGGGNHFLSLETSQEYLYVMVHTGSRNLGIYFYQENCRLLQQHNPGKEWLPLELATPDYLREYRRVLTYAASRREEFVLKTYDFLLRNGYVRATTPVLADSCHNLLEFTSDGVIHRKGSTQLIADQEVVIPLSMSRGSLIVKPNRWHPAFAHALWSCAHGAGRRYSRTDTLKYWHSLKKAEKDTYRHRFSELLNRQGDFDSSILQEFDFAYKDTRALLATQPHLIHCDETRPLVTVKFTGV</sequence>
<dbReference type="PANTHER" id="PTHR43749">
    <property type="entry name" value="RNA-SPLICING LIGASE RTCB"/>
    <property type="match status" value="1"/>
</dbReference>
<evidence type="ECO:0000313" key="11">
    <source>
        <dbReference type="Proteomes" id="UP000632273"/>
    </source>
</evidence>
<evidence type="ECO:0000256" key="5">
    <source>
        <dbReference type="ARBA" id="ARBA00022741"/>
    </source>
</evidence>
<protein>
    <recommendedName>
        <fullName evidence="2">3'-phosphate/5'-hydroxy nucleic acid ligase</fullName>
        <ecNumber evidence="2">6.5.1.8</ecNumber>
    </recommendedName>
</protein>
<organism evidence="10 11">
    <name type="scientific">Hymenobacter cavernae</name>
    <dbReference type="NCBI Taxonomy" id="2044852"/>
    <lineage>
        <taxon>Bacteria</taxon>
        <taxon>Pseudomonadati</taxon>
        <taxon>Bacteroidota</taxon>
        <taxon>Cytophagia</taxon>
        <taxon>Cytophagales</taxon>
        <taxon>Hymenobacteraceae</taxon>
        <taxon>Hymenobacter</taxon>
    </lineage>
</organism>
<keyword evidence="7" id="KW-0342">GTP-binding</keyword>
<keyword evidence="3" id="KW-0436">Ligase</keyword>
<reference evidence="11" key="1">
    <citation type="journal article" date="2019" name="Int. J. Syst. Evol. Microbiol.">
        <title>The Global Catalogue of Microorganisms (GCM) 10K type strain sequencing project: providing services to taxonomists for standard genome sequencing and annotation.</title>
        <authorList>
            <consortium name="The Broad Institute Genomics Platform"/>
            <consortium name="The Broad Institute Genome Sequencing Center for Infectious Disease"/>
            <person name="Wu L."/>
            <person name="Ma J."/>
        </authorList>
    </citation>
    <scope>NUCLEOTIDE SEQUENCE [LARGE SCALE GENOMIC DNA]</scope>
    <source>
        <strain evidence="11">CGMCC 1.15197</strain>
    </source>
</reference>
<keyword evidence="11" id="KW-1185">Reference proteome</keyword>
<evidence type="ECO:0000256" key="7">
    <source>
        <dbReference type="ARBA" id="ARBA00023134"/>
    </source>
</evidence>
<evidence type="ECO:0000256" key="3">
    <source>
        <dbReference type="ARBA" id="ARBA00022598"/>
    </source>
</evidence>
<gene>
    <name evidence="10" type="ORF">GCM10011383_44850</name>
</gene>
<keyword evidence="5" id="KW-0547">Nucleotide-binding</keyword>
<dbReference type="EC" id="6.5.1.8" evidence="2"/>
<dbReference type="RefSeq" id="WP_188816339.1">
    <property type="nucleotide sequence ID" value="NZ_BMHT01000014.1"/>
</dbReference>
<evidence type="ECO:0000256" key="9">
    <source>
        <dbReference type="ARBA" id="ARBA00047746"/>
    </source>
</evidence>
<keyword evidence="4" id="KW-0479">Metal-binding</keyword>
<evidence type="ECO:0000313" key="10">
    <source>
        <dbReference type="EMBL" id="GGF28136.1"/>
    </source>
</evidence>
<evidence type="ECO:0000256" key="2">
    <source>
        <dbReference type="ARBA" id="ARBA00012726"/>
    </source>
</evidence>
<dbReference type="InterPro" id="IPR052915">
    <property type="entry name" value="RtcB-like"/>
</dbReference>
<evidence type="ECO:0000256" key="6">
    <source>
        <dbReference type="ARBA" id="ARBA00022800"/>
    </source>
</evidence>
<dbReference type="Proteomes" id="UP000632273">
    <property type="component" value="Unassembled WGS sequence"/>
</dbReference>
<dbReference type="SUPFAM" id="SSF103365">
    <property type="entry name" value="Hypothetical protein PH1602"/>
    <property type="match status" value="1"/>
</dbReference>
<proteinExistence type="predicted"/>
<dbReference type="PANTHER" id="PTHR43749:SF2">
    <property type="entry name" value="RNA-SPLICING LIGASE RTCB"/>
    <property type="match status" value="1"/>
</dbReference>
<dbReference type="Pfam" id="PF01139">
    <property type="entry name" value="RtcB"/>
    <property type="match status" value="1"/>
</dbReference>
<dbReference type="InterPro" id="IPR001233">
    <property type="entry name" value="RtcB"/>
</dbReference>
<evidence type="ECO:0000256" key="1">
    <source>
        <dbReference type="ARBA" id="ARBA00001936"/>
    </source>
</evidence>
<dbReference type="EMBL" id="BMHT01000014">
    <property type="protein sequence ID" value="GGF28136.1"/>
    <property type="molecule type" value="Genomic_DNA"/>
</dbReference>
<name>A0ABQ1UVL6_9BACT</name>
<comment type="caution">
    <text evidence="10">The sequence shown here is derived from an EMBL/GenBank/DDBJ whole genome shotgun (WGS) entry which is preliminary data.</text>
</comment>
<accession>A0ABQ1UVL6</accession>
<dbReference type="InterPro" id="IPR036025">
    <property type="entry name" value="RtcB-like_sf"/>
</dbReference>
<comment type="cofactor">
    <cofactor evidence="1">
        <name>Mn(2+)</name>
        <dbReference type="ChEBI" id="CHEBI:29035"/>
    </cofactor>
</comment>
<evidence type="ECO:0000256" key="8">
    <source>
        <dbReference type="ARBA" id="ARBA00023211"/>
    </source>
</evidence>
<evidence type="ECO:0000256" key="4">
    <source>
        <dbReference type="ARBA" id="ARBA00022723"/>
    </source>
</evidence>
<comment type="catalytic activity">
    <reaction evidence="9">
        <text>a 3'-end 3'-phospho-ribonucleotide-RNA + a 5'-end dephospho-ribonucleoside-RNA + GTP = a ribonucleotidyl-ribonucleotide-RNA + GMP + diphosphate</text>
        <dbReference type="Rhea" id="RHEA:68076"/>
        <dbReference type="Rhea" id="RHEA-COMP:10463"/>
        <dbReference type="Rhea" id="RHEA-COMP:13936"/>
        <dbReference type="Rhea" id="RHEA-COMP:17355"/>
        <dbReference type="ChEBI" id="CHEBI:33019"/>
        <dbReference type="ChEBI" id="CHEBI:37565"/>
        <dbReference type="ChEBI" id="CHEBI:58115"/>
        <dbReference type="ChEBI" id="CHEBI:83062"/>
        <dbReference type="ChEBI" id="CHEBI:138284"/>
        <dbReference type="ChEBI" id="CHEBI:173118"/>
        <dbReference type="EC" id="6.5.1.8"/>
    </reaction>
</comment>
<keyword evidence="8" id="KW-0464">Manganese</keyword>
<dbReference type="Gene3D" id="3.90.1860.10">
    <property type="entry name" value="tRNA-splicing ligase RtcB"/>
    <property type="match status" value="1"/>
</dbReference>
<keyword evidence="6" id="KW-0692">RNA repair</keyword>